<gene>
    <name evidence="9" type="ORF">D9V73_00660</name>
</gene>
<name>A0A4D6Y295_BUCMH</name>
<protein>
    <submittedName>
        <fullName evidence="9">DedA family protein</fullName>
    </submittedName>
</protein>
<evidence type="ECO:0000259" key="8">
    <source>
        <dbReference type="Pfam" id="PF09335"/>
    </source>
</evidence>
<dbReference type="EMBL" id="CP033004">
    <property type="protein sequence ID" value="QCI23167.1"/>
    <property type="molecule type" value="Genomic_DNA"/>
</dbReference>
<keyword evidence="4 7" id="KW-0812">Transmembrane</keyword>
<dbReference type="PANTHER" id="PTHR30353">
    <property type="entry name" value="INNER MEMBRANE PROTEIN DEDA-RELATED"/>
    <property type="match status" value="1"/>
</dbReference>
<organism evidence="9 10">
    <name type="scientific">Buchnera aphidicola subsp. Melaphis rhois</name>
    <dbReference type="NCBI Taxonomy" id="118103"/>
    <lineage>
        <taxon>Bacteria</taxon>
        <taxon>Pseudomonadati</taxon>
        <taxon>Pseudomonadota</taxon>
        <taxon>Gammaproteobacteria</taxon>
        <taxon>Enterobacterales</taxon>
        <taxon>Erwiniaceae</taxon>
        <taxon>Buchnera</taxon>
    </lineage>
</organism>
<dbReference type="AlphaFoldDB" id="A0A4D6Y295"/>
<evidence type="ECO:0000256" key="4">
    <source>
        <dbReference type="ARBA" id="ARBA00022692"/>
    </source>
</evidence>
<feature type="domain" description="VTT" evidence="8">
    <location>
        <begin position="36"/>
        <end position="159"/>
    </location>
</feature>
<dbReference type="PANTHER" id="PTHR30353:SF15">
    <property type="entry name" value="INNER MEMBRANE PROTEIN YABI"/>
    <property type="match status" value="1"/>
</dbReference>
<comment type="subcellular location">
    <subcellularLocation>
        <location evidence="1 7">Cell membrane</location>
        <topology evidence="1 7">Multi-pass membrane protein</topology>
    </subcellularLocation>
</comment>
<dbReference type="GO" id="GO:0005886">
    <property type="term" value="C:plasma membrane"/>
    <property type="evidence" value="ECO:0007669"/>
    <property type="project" value="UniProtKB-SubCell"/>
</dbReference>
<evidence type="ECO:0000256" key="7">
    <source>
        <dbReference type="RuleBase" id="RU367016"/>
    </source>
</evidence>
<evidence type="ECO:0000313" key="10">
    <source>
        <dbReference type="Proteomes" id="UP000298566"/>
    </source>
</evidence>
<reference evidence="9 10" key="1">
    <citation type="submission" date="2018-10" db="EMBL/GenBank/DDBJ databases">
        <title>Comparative functional genomics of the obligate endosymbiont Buchnera aphidicola.</title>
        <authorList>
            <person name="Chong R.A."/>
        </authorList>
    </citation>
    <scope>NUCLEOTIDE SEQUENCE [LARGE SCALE GENOMIC DNA]</scope>
    <source>
        <strain evidence="9 10">Mrh</strain>
    </source>
</reference>
<evidence type="ECO:0000256" key="1">
    <source>
        <dbReference type="ARBA" id="ARBA00004651"/>
    </source>
</evidence>
<evidence type="ECO:0000256" key="2">
    <source>
        <dbReference type="ARBA" id="ARBA00010792"/>
    </source>
</evidence>
<dbReference type="InterPro" id="IPR032816">
    <property type="entry name" value="VTT_dom"/>
</dbReference>
<accession>A0A4D6Y295</accession>
<evidence type="ECO:0000256" key="3">
    <source>
        <dbReference type="ARBA" id="ARBA00022475"/>
    </source>
</evidence>
<dbReference type="Pfam" id="PF09335">
    <property type="entry name" value="VTT_dom"/>
    <property type="match status" value="1"/>
</dbReference>
<feature type="transmembrane region" description="Helical" evidence="7">
    <location>
        <begin position="12"/>
        <end position="45"/>
    </location>
</feature>
<keyword evidence="6 7" id="KW-0472">Membrane</keyword>
<evidence type="ECO:0000256" key="6">
    <source>
        <dbReference type="ARBA" id="ARBA00023136"/>
    </source>
</evidence>
<dbReference type="Proteomes" id="UP000298566">
    <property type="component" value="Chromosome"/>
</dbReference>
<keyword evidence="3 7" id="KW-1003">Cell membrane</keyword>
<dbReference type="RefSeq" id="WP_158336364.1">
    <property type="nucleotide sequence ID" value="NZ_CP033004.1"/>
</dbReference>
<sequence length="202" mass="22809">MEDWFLYLMTQTIFYSLPIITIVAFLESLALVGLFLPGIILMAALGTLIGNGTLNFYSAWIAGFIGCICGDLISYYIGWKFKQYLNNFYLLKNNKTVLSQITTTLNNYTAVTILVGKFVGPTRPLIPMVCGMLNLSLKKFSVSTIFGCILWPPIYFFPGIITGIAINTEQIKNSLNFKIFLFITIAVIWIGLWITWKVLKKK</sequence>
<evidence type="ECO:0000256" key="5">
    <source>
        <dbReference type="ARBA" id="ARBA00022989"/>
    </source>
</evidence>
<dbReference type="OrthoDB" id="9780918at2"/>
<feature type="transmembrane region" description="Helical" evidence="7">
    <location>
        <begin position="140"/>
        <end position="167"/>
    </location>
</feature>
<evidence type="ECO:0000313" key="9">
    <source>
        <dbReference type="EMBL" id="QCI23167.1"/>
    </source>
</evidence>
<feature type="transmembrane region" description="Helical" evidence="7">
    <location>
        <begin position="179"/>
        <end position="199"/>
    </location>
</feature>
<keyword evidence="5 7" id="KW-1133">Transmembrane helix</keyword>
<feature type="transmembrane region" description="Helical" evidence="7">
    <location>
        <begin position="57"/>
        <end position="77"/>
    </location>
</feature>
<proteinExistence type="inferred from homology"/>
<dbReference type="InterPro" id="IPR032818">
    <property type="entry name" value="DedA-like"/>
</dbReference>
<comment type="similarity">
    <text evidence="2 7">Belongs to the DedA family.</text>
</comment>